<evidence type="ECO:0000313" key="3">
    <source>
        <dbReference type="Proteomes" id="UP001054902"/>
    </source>
</evidence>
<organism evidence="2 3">
    <name type="scientific">Chaetoceros tenuissimus</name>
    <dbReference type="NCBI Taxonomy" id="426638"/>
    <lineage>
        <taxon>Eukaryota</taxon>
        <taxon>Sar</taxon>
        <taxon>Stramenopiles</taxon>
        <taxon>Ochrophyta</taxon>
        <taxon>Bacillariophyta</taxon>
        <taxon>Coscinodiscophyceae</taxon>
        <taxon>Chaetocerotophycidae</taxon>
        <taxon>Chaetocerotales</taxon>
        <taxon>Chaetocerotaceae</taxon>
        <taxon>Chaetoceros</taxon>
    </lineage>
</organism>
<sequence length="1859" mass="208435">MHWVLSVLSALSFLSIAQAIECPLSDNDPVEVPKPLPEEKLKLKLAPSKKHTVCMLARVSLANETASLDDFSLASKSSDYVLAPVARSYHKKPWQSVAGPYSDKVKVSCEGKKLPCTLRISPDAKAPADYKFFLMTFENRVTNDDEIISKFFKQSTFGTTRAMISEFHNKTYTANKKGFARWVKDQVNTTITPMTGHRAYFRSRADFAIKWQQKDVGSFVSQHPCDQYSRWRNYPFTGAGDYAAKVNVVPYGDKFLLIVYSELQYGAKVREVRGVIDRFYASNDAGNAEYSGAGWYLTGYGMGEGLNQQVWYRPADSQGKPVAGKGYKEYTQTEIKLTDELLNDAQYNTTFRVIDLPPLSNFTAMIAQRQPERAGGRWTGGGSHRMDLNLWETNRDQCASLGNNFQRLVGRSVQEDGTVKWLHYHGYADIPENTVESPLFDGGASRIARGLRTTYNVAPNFLNIDGCRLSNGPAYLPSKFDKTGSLGVKITKNNTIVCGSHGEVGKENDMPFWKASQFQMWPMASSVFFGKYDKQKVNVFFMTALQGRDQLRQRMAFALSQIFVVTQLQLDTAEYNTEFFLNYHDIFVRNAFGSYWDILKEVSYSPLMGEMLSFLESRSSAYVAFTEGGRESRPDENYAREIMQLFTIGTDLLNDDGTVQTDEAGNPIPSYDNTDIQTFARAWTGFKAQKRRGNREGYDHSVNRIDPMSVEGERRDQFPKMNLYQGFIGDNYPLCEDLPEKSFLRKGAYYYLRGSYGYTDFHSEPKSWINRGNIKRFDNVTIGGDLYNALCQPNDSGECNHAPRIQLKENLPCSGDECNLDNLRLIQINDVFYEYVRPACVELSFDAPENLKKVVDYRNMALCLNKKIPDGASSSCCTNSNNPTQTSVYCKFTAERTTYDMSVNRCAARGAEMCQAHSFRWPDAKCNHRPDYFQNYYPFVWTSSTCEIQARVGVDGFVALVHEPAELNTNQKVFERVDVNNTNYFKVDWEGGEYPSPDNNCGALPSCQVHNDDCLCKVVVNENSIFSTKPDNATEVISRLKIGAPNPKSFDKGVYRKSKDSTNQVLIYNKVVDGQQKEYKKTTIFGVKIQGKRVWFKNTMSDVSIEDKYSFRNPPRFMSLTSPETRDAIYETDEVLNHLFYHPNTPTFVAIRLLKRFGVSNPSPSYIRAVSKAFKTGTYGKKKWPVQFGNGSYGNLEATIAAILIFKEVTTPALDKYPSSGAIRETLISYISLMRNMEFKNPWYAKEMRMEKLDTQIAQMPYYTPSVFSFFLDEYAAPGQIIEASLTSPEAQILNSPTIIGFLNGAYSLIETGLNRCYGGFGNKATNNCDRSFVPRGNSLSYTDNPATTSFGTLTFNPTSTNSTDIVDEISMIMTGGMMSSKTKEYLVQIYDSEKSRLNEGYARQLLMKAIVTSPEFHVTNQVQNRGENRPDPEVPVPSTKQYKSIVIVNLNGGMDSFNMLYPKCATQHANYVQARGVIGLRNGRAIDATGSNQVCDQFQVHNSLPTLQSLYNSNDLAFVANLGILQRPADKSNWRRQNGGTKLFAHNTQTDETAYIDIADKFAGRGVGGRILDVLKKKGFKTGAVSVAGTAPPVASKSTPLLAVNPYGYEKYDTRTWTKKPNIRPSAKTTNNAANVGSSMYADVWSDLIYQSVAENDLLSTKYTQTQLTRPFPSTKLGVQFASVSKLMKTKDVRGVDRDVFFIERPGWDDHANVADPLQERFAELDAGLKNFAEEMKAGNLWDSVTVVLTSEFSRTLKGNAANGTDHAWGGNYFVAGGSIKGKKILGSYPSDLTTNGPLVFSPGIVIPTTPWEGVWHAVSKWFGVDDEDIPNILPNIGSFETEKHILQESDLFETGSG</sequence>
<evidence type="ECO:0008006" key="4">
    <source>
        <dbReference type="Google" id="ProtNLM"/>
    </source>
</evidence>
<dbReference type="Proteomes" id="UP001054902">
    <property type="component" value="Unassembled WGS sequence"/>
</dbReference>
<proteinExistence type="predicted"/>
<dbReference type="PANTHER" id="PTHR43737">
    <property type="entry name" value="BLL7424 PROTEIN"/>
    <property type="match status" value="1"/>
</dbReference>
<accession>A0AAD3CVH8</accession>
<dbReference type="EMBL" id="BLLK01000046">
    <property type="protein sequence ID" value="GFH52913.1"/>
    <property type="molecule type" value="Genomic_DNA"/>
</dbReference>
<dbReference type="InterPro" id="IPR014917">
    <property type="entry name" value="DUF1800"/>
</dbReference>
<feature type="chain" id="PRO_5042208069" description="DUF1501 domain-containing protein" evidence="1">
    <location>
        <begin position="20"/>
        <end position="1859"/>
    </location>
</feature>
<keyword evidence="1" id="KW-0732">Signal</keyword>
<feature type="signal peptide" evidence="1">
    <location>
        <begin position="1"/>
        <end position="19"/>
    </location>
</feature>
<gene>
    <name evidence="2" type="ORF">CTEN210_09389</name>
</gene>
<dbReference type="Pfam" id="PF08811">
    <property type="entry name" value="DUF1800"/>
    <property type="match status" value="2"/>
</dbReference>
<keyword evidence="3" id="KW-1185">Reference proteome</keyword>
<comment type="caution">
    <text evidence="2">The sequence shown here is derived from an EMBL/GenBank/DDBJ whole genome shotgun (WGS) entry which is preliminary data.</text>
</comment>
<reference evidence="2 3" key="1">
    <citation type="journal article" date="2021" name="Sci. Rep.">
        <title>The genome of the diatom Chaetoceros tenuissimus carries an ancient integrated fragment of an extant virus.</title>
        <authorList>
            <person name="Hongo Y."/>
            <person name="Kimura K."/>
            <person name="Takaki Y."/>
            <person name="Yoshida Y."/>
            <person name="Baba S."/>
            <person name="Kobayashi G."/>
            <person name="Nagasaki K."/>
            <person name="Hano T."/>
            <person name="Tomaru Y."/>
        </authorList>
    </citation>
    <scope>NUCLEOTIDE SEQUENCE [LARGE SCALE GENOMIC DNA]</scope>
    <source>
        <strain evidence="2 3">NIES-3715</strain>
    </source>
</reference>
<evidence type="ECO:0000313" key="2">
    <source>
        <dbReference type="EMBL" id="GFH52913.1"/>
    </source>
</evidence>
<evidence type="ECO:0000256" key="1">
    <source>
        <dbReference type="SAM" id="SignalP"/>
    </source>
</evidence>
<name>A0AAD3CVH8_9STRA</name>
<dbReference type="Pfam" id="PF07394">
    <property type="entry name" value="DUF1501"/>
    <property type="match status" value="1"/>
</dbReference>
<dbReference type="PANTHER" id="PTHR43737:SF1">
    <property type="entry name" value="DUF1501 DOMAIN-CONTAINING PROTEIN"/>
    <property type="match status" value="1"/>
</dbReference>
<dbReference type="InterPro" id="IPR010869">
    <property type="entry name" value="DUF1501"/>
</dbReference>
<protein>
    <recommendedName>
        <fullName evidence="4">DUF1501 domain-containing protein</fullName>
    </recommendedName>
</protein>